<dbReference type="AGR" id="WB:WBGene00005251"/>
<dbReference type="OMA" id="KPHRTIF"/>
<dbReference type="PIR" id="T29367">
    <property type="entry name" value="T29367"/>
</dbReference>
<evidence type="ECO:0000313" key="4">
    <source>
        <dbReference type="WormBase" id="ZC404.5"/>
    </source>
</evidence>
<dbReference type="PaxDb" id="6239-ZC404.5"/>
<dbReference type="PANTHER" id="PTHR46891">
    <property type="entry name" value="SERPENTINE RECEPTOR, CLASS H-RELATED"/>
    <property type="match status" value="1"/>
</dbReference>
<keyword evidence="1" id="KW-1133">Transmembrane helix</keyword>
<sequence length="357" mass="41021">MFIQKMSTNQTLSLFYEEQDSVIRKYLISTLILPILTIPIYIEGIYCLYFSTDQLQQHYTSVLKNHVFLNFIGEIFGFYLMRPVVILPVVGLNSEGLLGYFNFHTFFQLILVFLLYQVNACTMIHLLIIRLKSVLPITFQYYKLSIRFGHLFVYGTYISSVCSLSNFALLYENQDNAKFFWYKLLAGNMPARFWSESYVVASGSYFRFSLFLKLCSISLFLYIIACIFIPVVAFQILNRMKHRLSRHVVQAQKMSIKALLFQISIIVSFLLFPFSTFIVGLEMRVNNPLVVAISLTFAMVHGAAATLAMIIANKPHRTIFLSHLKYGVSIITCSINSKDEKACRSLSTISNHFVVSL</sequence>
<dbReference type="AlphaFoldDB" id="Q23284"/>
<dbReference type="WormBase" id="ZC404.5">
    <property type="protein sequence ID" value="CE38128"/>
    <property type="gene ID" value="WBGene00005251"/>
    <property type="gene designation" value="srh-28"/>
</dbReference>
<feature type="transmembrane region" description="Helical" evidence="1">
    <location>
        <begin position="151"/>
        <end position="171"/>
    </location>
</feature>
<dbReference type="FunCoup" id="Q23284">
    <property type="interactions" value="226"/>
</dbReference>
<gene>
    <name evidence="2 4" type="primary">srh-28</name>
    <name evidence="2" type="ORF">CELE_ZC404.5</name>
    <name evidence="4" type="ORF">ZC404.5</name>
</gene>
<accession>Q23284</accession>
<keyword evidence="2" id="KW-0675">Receptor</keyword>
<reference evidence="2 3" key="1">
    <citation type="journal article" date="1998" name="Science">
        <title>Genome sequence of the nematode C. elegans: a platform for investigating biology.</title>
        <authorList>
            <consortium name="The C. elegans sequencing consortium"/>
            <person name="Sulson J.E."/>
            <person name="Waterston R."/>
        </authorList>
    </citation>
    <scope>NUCLEOTIDE SEQUENCE [LARGE SCALE GENOMIC DNA]</scope>
    <source>
        <strain evidence="2 3">Bristol N2</strain>
    </source>
</reference>
<evidence type="ECO:0000313" key="3">
    <source>
        <dbReference type="Proteomes" id="UP000001940"/>
    </source>
</evidence>
<dbReference type="EMBL" id="BX284605">
    <property type="protein sequence ID" value="CCD72492.1"/>
    <property type="molecule type" value="Genomic_DNA"/>
</dbReference>
<feature type="transmembrane region" description="Helical" evidence="1">
    <location>
        <begin position="258"/>
        <end position="279"/>
    </location>
</feature>
<dbReference type="UCSC" id="ZC404.5">
    <property type="organism name" value="c. elegans"/>
</dbReference>
<keyword evidence="1" id="KW-0472">Membrane</keyword>
<name>Q23284_CAEEL</name>
<dbReference type="HOGENOM" id="CLU_066309_0_0_1"/>
<feature type="transmembrane region" description="Helical" evidence="1">
    <location>
        <begin position="26"/>
        <end position="46"/>
    </location>
</feature>
<feature type="transmembrane region" description="Helical" evidence="1">
    <location>
        <begin position="210"/>
        <end position="237"/>
    </location>
</feature>
<keyword evidence="3" id="KW-1185">Reference proteome</keyword>
<dbReference type="KEGG" id="cel:CELE_ZC404.5"/>
<feature type="transmembrane region" description="Helical" evidence="1">
    <location>
        <begin position="106"/>
        <end position="131"/>
    </location>
</feature>
<dbReference type="Pfam" id="PF10318">
    <property type="entry name" value="7TM_GPCR_Srh"/>
    <property type="match status" value="1"/>
</dbReference>
<dbReference type="InterPro" id="IPR019422">
    <property type="entry name" value="7TM_GPCR_serpentine_rcpt_Srh"/>
</dbReference>
<dbReference type="InParanoid" id="Q23284"/>
<organism evidence="2 3">
    <name type="scientific">Caenorhabditis elegans</name>
    <dbReference type="NCBI Taxonomy" id="6239"/>
    <lineage>
        <taxon>Eukaryota</taxon>
        <taxon>Metazoa</taxon>
        <taxon>Ecdysozoa</taxon>
        <taxon>Nematoda</taxon>
        <taxon>Chromadorea</taxon>
        <taxon>Rhabditida</taxon>
        <taxon>Rhabditina</taxon>
        <taxon>Rhabditomorpha</taxon>
        <taxon>Rhabditoidea</taxon>
        <taxon>Rhabditidae</taxon>
        <taxon>Peloderinae</taxon>
        <taxon>Caenorhabditis</taxon>
    </lineage>
</organism>
<dbReference type="Proteomes" id="UP000001940">
    <property type="component" value="Chromosome V"/>
</dbReference>
<dbReference type="PANTHER" id="PTHR46891:SF9">
    <property type="entry name" value="SERPENTINE RECEPTOR, CLASS H-RELATED"/>
    <property type="match status" value="1"/>
</dbReference>
<dbReference type="RefSeq" id="NP_001367940.1">
    <property type="nucleotide sequence ID" value="NM_001380678.2"/>
</dbReference>
<dbReference type="GeneID" id="191850"/>
<evidence type="ECO:0000313" key="2">
    <source>
        <dbReference type="EMBL" id="CCD72492.1"/>
    </source>
</evidence>
<proteinExistence type="predicted"/>
<evidence type="ECO:0000256" key="1">
    <source>
        <dbReference type="SAM" id="Phobius"/>
    </source>
</evidence>
<keyword evidence="1" id="KW-0812">Transmembrane</keyword>
<dbReference type="CTD" id="191850"/>
<dbReference type="OrthoDB" id="5845789at2759"/>
<dbReference type="PhylomeDB" id="Q23284"/>
<protein>
    <submittedName>
        <fullName evidence="2">Serpentine Receptor, class H</fullName>
    </submittedName>
</protein>
<dbReference type="eggNOG" id="ENOG502THRT">
    <property type="taxonomic scope" value="Eukaryota"/>
</dbReference>
<feature type="transmembrane region" description="Helical" evidence="1">
    <location>
        <begin position="67"/>
        <end position="86"/>
    </location>
</feature>
<feature type="transmembrane region" description="Helical" evidence="1">
    <location>
        <begin position="291"/>
        <end position="312"/>
    </location>
</feature>